<reference evidence="13" key="1">
    <citation type="submission" date="2016-10" db="EMBL/GenBank/DDBJ databases">
        <authorList>
            <person name="Varghese N."/>
            <person name="Submissions S."/>
        </authorList>
    </citation>
    <scope>NUCLEOTIDE SEQUENCE [LARGE SCALE GENOMIC DNA]</scope>
    <source>
        <strain evidence="13">DSM 26893</strain>
    </source>
</reference>
<dbReference type="GO" id="GO:0022857">
    <property type="term" value="F:transmembrane transporter activity"/>
    <property type="evidence" value="ECO:0007669"/>
    <property type="project" value="UniProtKB-UniRule"/>
</dbReference>
<accession>A0A1H8CZK7</accession>
<dbReference type="GO" id="GO:0005886">
    <property type="term" value="C:plasma membrane"/>
    <property type="evidence" value="ECO:0007669"/>
    <property type="project" value="UniProtKB-SubCell"/>
</dbReference>
<keyword evidence="3" id="KW-1003">Cell membrane</keyword>
<dbReference type="AlphaFoldDB" id="A0A1H8CZK7"/>
<organism evidence="12 13">
    <name type="scientific">Palleronia pelagia</name>
    <dbReference type="NCBI Taxonomy" id="387096"/>
    <lineage>
        <taxon>Bacteria</taxon>
        <taxon>Pseudomonadati</taxon>
        <taxon>Pseudomonadota</taxon>
        <taxon>Alphaproteobacteria</taxon>
        <taxon>Rhodobacterales</taxon>
        <taxon>Roseobacteraceae</taxon>
        <taxon>Palleronia</taxon>
    </lineage>
</organism>
<dbReference type="InterPro" id="IPR007387">
    <property type="entry name" value="TRAP_DctQ"/>
</dbReference>
<feature type="domain" description="Tripartite ATP-independent periplasmic transporters DctQ component" evidence="11">
    <location>
        <begin position="31"/>
        <end position="160"/>
    </location>
</feature>
<dbReference type="RefSeq" id="WP_091844504.1">
    <property type="nucleotide sequence ID" value="NZ_FOCM01000002.1"/>
</dbReference>
<evidence type="ECO:0000256" key="1">
    <source>
        <dbReference type="ARBA" id="ARBA00004429"/>
    </source>
</evidence>
<comment type="subunit">
    <text evidence="9">The complex comprises the extracytoplasmic solute receptor protein and the two transmembrane proteins.</text>
</comment>
<evidence type="ECO:0000256" key="8">
    <source>
        <dbReference type="ARBA" id="ARBA00038436"/>
    </source>
</evidence>
<evidence type="ECO:0000256" key="6">
    <source>
        <dbReference type="ARBA" id="ARBA00022989"/>
    </source>
</evidence>
<feature type="transmembrane region" description="Helical" evidence="9">
    <location>
        <begin position="134"/>
        <end position="154"/>
    </location>
</feature>
<evidence type="ECO:0000256" key="4">
    <source>
        <dbReference type="ARBA" id="ARBA00022519"/>
    </source>
</evidence>
<sequence length="191" mass="21016">MSGLLGIARAIDRVNGIIGRSFAWLILVAVLVSAGNAIIRKTLNVSSNAWLEAQWYLFGAVFMMCAAWTLREDEHVRVDVLSQRLSPRARVRIDLICHILFLMPFAVLMVYLAWPFFVSSYTSGEQSSNAGGLVRWPAKIWVLLGFIVLAAQGVSEIIKKAAMLTGHLDLPDPPQKEDDLPPAAKEAGNRG</sequence>
<evidence type="ECO:0000256" key="5">
    <source>
        <dbReference type="ARBA" id="ARBA00022692"/>
    </source>
</evidence>
<gene>
    <name evidence="12" type="ORF">SAMN04488011_102137</name>
</gene>
<comment type="subcellular location">
    <subcellularLocation>
        <location evidence="1 9">Cell inner membrane</location>
        <topology evidence="1 9">Multi-pass membrane protein</topology>
    </subcellularLocation>
</comment>
<evidence type="ECO:0000313" key="12">
    <source>
        <dbReference type="EMBL" id="SEN00362.1"/>
    </source>
</evidence>
<dbReference type="InterPro" id="IPR055348">
    <property type="entry name" value="DctQ"/>
</dbReference>
<keyword evidence="5 9" id="KW-0812">Transmembrane</keyword>
<dbReference type="PANTHER" id="PTHR35011">
    <property type="entry name" value="2,3-DIKETO-L-GULONATE TRAP TRANSPORTER SMALL PERMEASE PROTEIN YIAM"/>
    <property type="match status" value="1"/>
</dbReference>
<evidence type="ECO:0000259" key="11">
    <source>
        <dbReference type="Pfam" id="PF04290"/>
    </source>
</evidence>
<keyword evidence="13" id="KW-1185">Reference proteome</keyword>
<evidence type="ECO:0000313" key="13">
    <source>
        <dbReference type="Proteomes" id="UP000199372"/>
    </source>
</evidence>
<feature type="transmembrane region" description="Helical" evidence="9">
    <location>
        <begin position="54"/>
        <end position="70"/>
    </location>
</feature>
<evidence type="ECO:0000256" key="10">
    <source>
        <dbReference type="SAM" id="MobiDB-lite"/>
    </source>
</evidence>
<comment type="function">
    <text evidence="9">Part of the tripartite ATP-independent periplasmic (TRAP) transport system.</text>
</comment>
<dbReference type="EMBL" id="FOCM01000002">
    <property type="protein sequence ID" value="SEN00362.1"/>
    <property type="molecule type" value="Genomic_DNA"/>
</dbReference>
<keyword evidence="4 9" id="KW-0997">Cell inner membrane</keyword>
<protein>
    <recommendedName>
        <fullName evidence="9">TRAP transporter small permease protein</fullName>
    </recommendedName>
</protein>
<feature type="region of interest" description="Disordered" evidence="10">
    <location>
        <begin position="169"/>
        <end position="191"/>
    </location>
</feature>
<comment type="similarity">
    <text evidence="8 9">Belongs to the TRAP transporter small permease family.</text>
</comment>
<feature type="transmembrane region" description="Helical" evidence="9">
    <location>
        <begin position="91"/>
        <end position="114"/>
    </location>
</feature>
<proteinExistence type="inferred from homology"/>
<keyword evidence="7 9" id="KW-0472">Membrane</keyword>
<evidence type="ECO:0000256" key="3">
    <source>
        <dbReference type="ARBA" id="ARBA00022475"/>
    </source>
</evidence>
<dbReference type="PANTHER" id="PTHR35011:SF4">
    <property type="entry name" value="SLL1102 PROTEIN"/>
    <property type="match status" value="1"/>
</dbReference>
<keyword evidence="2 9" id="KW-0813">Transport</keyword>
<name>A0A1H8CZK7_9RHOB</name>
<dbReference type="Proteomes" id="UP000199372">
    <property type="component" value="Unassembled WGS sequence"/>
</dbReference>
<evidence type="ECO:0000256" key="7">
    <source>
        <dbReference type="ARBA" id="ARBA00023136"/>
    </source>
</evidence>
<evidence type="ECO:0000256" key="2">
    <source>
        <dbReference type="ARBA" id="ARBA00022448"/>
    </source>
</evidence>
<evidence type="ECO:0000256" key="9">
    <source>
        <dbReference type="RuleBase" id="RU369079"/>
    </source>
</evidence>
<dbReference type="OrthoDB" id="9794346at2"/>
<dbReference type="Pfam" id="PF04290">
    <property type="entry name" value="DctQ"/>
    <property type="match status" value="1"/>
</dbReference>
<keyword evidence="6 9" id="KW-1133">Transmembrane helix</keyword>
<feature type="transmembrane region" description="Helical" evidence="9">
    <location>
        <begin position="21"/>
        <end position="39"/>
    </location>
</feature>